<dbReference type="Proteomes" id="UP000005408">
    <property type="component" value="Unassembled WGS sequence"/>
</dbReference>
<evidence type="ECO:0000313" key="3">
    <source>
        <dbReference type="Proteomes" id="UP000005408"/>
    </source>
</evidence>
<accession>A0A8W8N4W1</accession>
<proteinExistence type="predicted"/>
<dbReference type="GO" id="GO:0003677">
    <property type="term" value="F:DNA binding"/>
    <property type="evidence" value="ECO:0007669"/>
    <property type="project" value="UniProtKB-KW"/>
</dbReference>
<dbReference type="InterPro" id="IPR010998">
    <property type="entry name" value="Integrase_recombinase_N"/>
</dbReference>
<evidence type="ECO:0000313" key="2">
    <source>
        <dbReference type="EnsemblMetazoa" id="G533.1:cds"/>
    </source>
</evidence>
<dbReference type="PANTHER" id="PTHR35617">
    <property type="entry name" value="PHAGE_INTEGRASE DOMAIN-CONTAINING PROTEIN"/>
    <property type="match status" value="1"/>
</dbReference>
<evidence type="ECO:0008006" key="4">
    <source>
        <dbReference type="Google" id="ProtNLM"/>
    </source>
</evidence>
<sequence>MASCIYLDPLGRLHMCPIQLYLLALWRAKIHPLTHMIVIRPILLQHLQWWMNRENFFKGMPLQDPPSQLTLITDASEHGRGAHIENWETAGIWPHQYQQKHKLVRTEGCAISSSRSSIFDKGESYPYTIRQHNSAFPPPILVPKVLHKLREETSVVLLIAPMWPRQSLPSDIQSSDRYTRQVTTVARSSVSKSQSEFSSKSRDSQSCSMETVKLRHKSKGFSEEIADIMANARKTPTRTVYDARLRIYNSCCKEQGVNPITTSIPELAEFFMYLFNVRKCKPQTIAGYKSAIAIILQNGSSVGINTELSSLLKGLFNKYPSTRQLTPNWNLPLVLLALTKHPFEPLESADLKFLTLKTVFLVTIASASRNVPDHQTIFAKAAILDSSKRGKQK</sequence>
<organism evidence="2 3">
    <name type="scientific">Magallana gigas</name>
    <name type="common">Pacific oyster</name>
    <name type="synonym">Crassostrea gigas</name>
    <dbReference type="NCBI Taxonomy" id="29159"/>
    <lineage>
        <taxon>Eukaryota</taxon>
        <taxon>Metazoa</taxon>
        <taxon>Spiralia</taxon>
        <taxon>Lophotrochozoa</taxon>
        <taxon>Mollusca</taxon>
        <taxon>Bivalvia</taxon>
        <taxon>Autobranchia</taxon>
        <taxon>Pteriomorphia</taxon>
        <taxon>Ostreida</taxon>
        <taxon>Ostreoidea</taxon>
        <taxon>Ostreidae</taxon>
        <taxon>Magallana</taxon>
    </lineage>
</organism>
<dbReference type="AlphaFoldDB" id="A0A8W8N4W1"/>
<name>A0A8W8N4W1_MAGGI</name>
<protein>
    <recommendedName>
        <fullName evidence="4">Core-binding (CB) domain-containing protein</fullName>
    </recommendedName>
</protein>
<reference evidence="2" key="1">
    <citation type="submission" date="2022-08" db="UniProtKB">
        <authorList>
            <consortium name="EnsemblMetazoa"/>
        </authorList>
    </citation>
    <scope>IDENTIFICATION</scope>
    <source>
        <strain evidence="2">05x7-T-G4-1.051#20</strain>
    </source>
</reference>
<dbReference type="PANTHER" id="PTHR35617:SF3">
    <property type="entry name" value="CORE-BINDING (CB) DOMAIN-CONTAINING PROTEIN"/>
    <property type="match status" value="1"/>
</dbReference>
<dbReference type="Gene3D" id="1.10.150.130">
    <property type="match status" value="1"/>
</dbReference>
<evidence type="ECO:0000256" key="1">
    <source>
        <dbReference type="ARBA" id="ARBA00023125"/>
    </source>
</evidence>
<keyword evidence="3" id="KW-1185">Reference proteome</keyword>
<dbReference type="SUPFAM" id="SSF47823">
    <property type="entry name" value="lambda integrase-like, N-terminal domain"/>
    <property type="match status" value="1"/>
</dbReference>
<keyword evidence="1" id="KW-0238">DNA-binding</keyword>
<dbReference type="EnsemblMetazoa" id="G533.1">
    <property type="protein sequence ID" value="G533.1:cds"/>
    <property type="gene ID" value="G533"/>
</dbReference>